<dbReference type="EMBL" id="JAKFHA010000035">
    <property type="protein sequence ID" value="MCF2532556.1"/>
    <property type="molecule type" value="Genomic_DNA"/>
</dbReference>
<dbReference type="Proteomes" id="UP001165378">
    <property type="component" value="Unassembled WGS sequence"/>
</dbReference>
<name>A0AA41Q7C3_9ACTN</name>
<dbReference type="InterPro" id="IPR036388">
    <property type="entry name" value="WH-like_DNA-bd_sf"/>
</dbReference>
<dbReference type="InterPro" id="IPR036390">
    <property type="entry name" value="WH_DNA-bd_sf"/>
</dbReference>
<gene>
    <name evidence="1" type="ORF">LZ495_35830</name>
</gene>
<protein>
    <submittedName>
        <fullName evidence="1">MarR family transcriptional regulator</fullName>
    </submittedName>
</protein>
<dbReference type="AlphaFoldDB" id="A0AA41Q7C3"/>
<evidence type="ECO:0000313" key="1">
    <source>
        <dbReference type="EMBL" id="MCF2532556.1"/>
    </source>
</evidence>
<dbReference type="SUPFAM" id="SSF46785">
    <property type="entry name" value="Winged helix' DNA-binding domain"/>
    <property type="match status" value="1"/>
</dbReference>
<dbReference type="RefSeq" id="WP_235057331.1">
    <property type="nucleotide sequence ID" value="NZ_JAKFHA010000035.1"/>
</dbReference>
<keyword evidence="2" id="KW-1185">Reference proteome</keyword>
<sequence>MTSTPATAAITLNPQVLGQAENAHRALLDKILRSHPGMAYQQWVGLALAAAAGGELPAEQLLARLRGALKTDAETGRAVLADLAAAGALHLSGSDAWVTEAGQEVFLAVRGEVETAMQRAYAGIPAADLATAGRVLAQVTAQLDAVLAEA</sequence>
<evidence type="ECO:0000313" key="2">
    <source>
        <dbReference type="Proteomes" id="UP001165378"/>
    </source>
</evidence>
<organism evidence="1 2">
    <name type="scientific">Yinghuangia soli</name>
    <dbReference type="NCBI Taxonomy" id="2908204"/>
    <lineage>
        <taxon>Bacteria</taxon>
        <taxon>Bacillati</taxon>
        <taxon>Actinomycetota</taxon>
        <taxon>Actinomycetes</taxon>
        <taxon>Kitasatosporales</taxon>
        <taxon>Streptomycetaceae</taxon>
        <taxon>Yinghuangia</taxon>
    </lineage>
</organism>
<comment type="caution">
    <text evidence="1">The sequence shown here is derived from an EMBL/GenBank/DDBJ whole genome shotgun (WGS) entry which is preliminary data.</text>
</comment>
<dbReference type="Gene3D" id="1.10.10.10">
    <property type="entry name" value="Winged helix-like DNA-binding domain superfamily/Winged helix DNA-binding domain"/>
    <property type="match status" value="1"/>
</dbReference>
<proteinExistence type="predicted"/>
<accession>A0AA41Q7C3</accession>
<reference evidence="1" key="1">
    <citation type="submission" date="2022-01" db="EMBL/GenBank/DDBJ databases">
        <title>Genome-Based Taxonomic Classification of the Phylum Actinobacteria.</title>
        <authorList>
            <person name="Gao Y."/>
        </authorList>
    </citation>
    <scope>NUCLEOTIDE SEQUENCE</scope>
    <source>
        <strain evidence="1">KLBMP 8922</strain>
    </source>
</reference>